<keyword evidence="3" id="KW-1185">Reference proteome</keyword>
<reference evidence="3" key="1">
    <citation type="submission" date="2016-10" db="EMBL/GenBank/DDBJ databases">
        <authorList>
            <person name="Varghese N."/>
            <person name="Submissions S."/>
        </authorList>
    </citation>
    <scope>NUCLEOTIDE SEQUENCE [LARGE SCALE GENOMIC DNA]</scope>
    <source>
        <strain evidence="3">ATCC 700689</strain>
    </source>
</reference>
<dbReference type="PROSITE" id="PS51257">
    <property type="entry name" value="PROKAR_LIPOPROTEIN"/>
    <property type="match status" value="1"/>
</dbReference>
<gene>
    <name evidence="2" type="ORF">SAMN05216605_107133</name>
</gene>
<sequence length="339" mass="36828">MNVRTLIVTLLVILTGCTSAQKTAPAVVQISPQTWHQVDQEILAASKTATAPARRYATQTMDSWMDSVYQRTESDFIPWFTGYWTQQWLTVKVSWYKVSSQKGEQTPAQRLDGYLQEQYHERVLDPVSEQIDPDAVTAQATAYYIQLLGQQLPSIAQRYNIPNEQFDAHLNGIPAITLAPPATSNATLYQLTHAEPLAKMPAFVALIDQVYKAANGPDAGRRDAGISSVAIHSSEKLEASLAPRGAASAIAAAVGRVAGLMISVGMAGFGAITHQNERAEMEEQLRNSLYAALNEKKRSLIDNPEFGVLAGVYYVAGQIEGSLGDAPLLPSPLDSLNTP</sequence>
<dbReference type="Proteomes" id="UP000182894">
    <property type="component" value="Unassembled WGS sequence"/>
</dbReference>
<name>A0A1G8DSE1_9PSED</name>
<evidence type="ECO:0000313" key="2">
    <source>
        <dbReference type="EMBL" id="SDH60562.1"/>
    </source>
</evidence>
<dbReference type="AlphaFoldDB" id="A0A1G8DSE1"/>
<feature type="signal peptide" evidence="1">
    <location>
        <begin position="1"/>
        <end position="20"/>
    </location>
</feature>
<keyword evidence="1" id="KW-0732">Signal</keyword>
<protein>
    <recommendedName>
        <fullName evidence="4">Lipoprotein</fullName>
    </recommendedName>
</protein>
<evidence type="ECO:0000256" key="1">
    <source>
        <dbReference type="SAM" id="SignalP"/>
    </source>
</evidence>
<dbReference type="EMBL" id="FNCO01000007">
    <property type="protein sequence ID" value="SDH60562.1"/>
    <property type="molecule type" value="Genomic_DNA"/>
</dbReference>
<evidence type="ECO:0000313" key="3">
    <source>
        <dbReference type="Proteomes" id="UP000182894"/>
    </source>
</evidence>
<feature type="chain" id="PRO_5010248796" description="Lipoprotein" evidence="1">
    <location>
        <begin position="21"/>
        <end position="339"/>
    </location>
</feature>
<proteinExistence type="predicted"/>
<evidence type="ECO:0008006" key="4">
    <source>
        <dbReference type="Google" id="ProtNLM"/>
    </source>
</evidence>
<dbReference type="OrthoDB" id="7026917at2"/>
<accession>A0A1G8DSE1</accession>
<dbReference type="RefSeq" id="WP_143024389.1">
    <property type="nucleotide sequence ID" value="NZ_FNCO01000007.1"/>
</dbReference>
<organism evidence="2 3">
    <name type="scientific">Pseudomonas abietaniphila</name>
    <dbReference type="NCBI Taxonomy" id="89065"/>
    <lineage>
        <taxon>Bacteria</taxon>
        <taxon>Pseudomonadati</taxon>
        <taxon>Pseudomonadota</taxon>
        <taxon>Gammaproteobacteria</taxon>
        <taxon>Pseudomonadales</taxon>
        <taxon>Pseudomonadaceae</taxon>
        <taxon>Pseudomonas</taxon>
    </lineage>
</organism>